<dbReference type="EMBL" id="LT598449">
    <property type="protein sequence ID" value="SCU77803.1"/>
    <property type="molecule type" value="Genomic_DNA"/>
</dbReference>
<reference evidence="5" key="1">
    <citation type="submission" date="2016-03" db="EMBL/GenBank/DDBJ databases">
        <authorList>
            <person name="Devillers Hugo."/>
        </authorList>
    </citation>
    <scope>NUCLEOTIDE SEQUENCE [LARGE SCALE GENOMIC DNA]</scope>
</reference>
<evidence type="ECO:0000313" key="4">
    <source>
        <dbReference type="EMBL" id="SCU77803.1"/>
    </source>
</evidence>
<feature type="compositionally biased region" description="Gly residues" evidence="2">
    <location>
        <begin position="299"/>
        <end position="308"/>
    </location>
</feature>
<dbReference type="Proteomes" id="UP000189911">
    <property type="component" value="Chromosome A"/>
</dbReference>
<accession>A0A1G4IMF5</accession>
<sequence length="308" mass="33926">MNTDKVNNKLELASHFFLIYLGHSGLLADDANVHFKEISKKNIELTVNVNGGFACSKNNGDKCDELEVIFMDISSGEKCMISVCCDDESVKQARFNYEHELFIDSQQIEFPLDKTQVMDYYTPNLDSNLESKFNLRGANLQETDRSGSSAGRPSEYEAVHQRLEKLKFGNPQLTSHRRKSIPDMPGFDDELEVRQEAGIPVTGTFGVPGLASDPSKFQTGYGDQDLYPGGQKYPNLQDPRTQFPEARSQPPGQGGMIFDPFRGVPDDSRSNPLRGGPSPGGPKPPFPGAKFDDPFGRQGYQGGGGGFI</sequence>
<proteinExistence type="inferred from homology"/>
<comment type="similarity">
    <text evidence="1">Belongs to the proteasome inhibitor PI31 family.</text>
</comment>
<evidence type="ECO:0000256" key="2">
    <source>
        <dbReference type="SAM" id="MobiDB-lite"/>
    </source>
</evidence>
<organism evidence="4 5">
    <name type="scientific">Lachancea nothofagi CBS 11611</name>
    <dbReference type="NCBI Taxonomy" id="1266666"/>
    <lineage>
        <taxon>Eukaryota</taxon>
        <taxon>Fungi</taxon>
        <taxon>Dikarya</taxon>
        <taxon>Ascomycota</taxon>
        <taxon>Saccharomycotina</taxon>
        <taxon>Saccharomycetes</taxon>
        <taxon>Saccharomycetales</taxon>
        <taxon>Saccharomycetaceae</taxon>
        <taxon>Lachancea</taxon>
    </lineage>
</organism>
<feature type="region of interest" description="Disordered" evidence="2">
    <location>
        <begin position="204"/>
        <end position="308"/>
    </location>
</feature>
<name>A0A1G4IMF5_9SACH</name>
<dbReference type="InterPro" id="IPR013886">
    <property type="entry name" value="PI31_Prot_C"/>
</dbReference>
<dbReference type="AlphaFoldDB" id="A0A1G4IMF5"/>
<dbReference type="Pfam" id="PF08577">
    <property type="entry name" value="PI31_Prot_C"/>
    <property type="match status" value="1"/>
</dbReference>
<evidence type="ECO:0000313" key="5">
    <source>
        <dbReference type="Proteomes" id="UP000189911"/>
    </source>
</evidence>
<evidence type="ECO:0000259" key="3">
    <source>
        <dbReference type="Pfam" id="PF08577"/>
    </source>
</evidence>
<feature type="domain" description="PI31 proteasome regulator C-terminal" evidence="3">
    <location>
        <begin position="221"/>
        <end position="297"/>
    </location>
</feature>
<dbReference type="OrthoDB" id="68090at2759"/>
<feature type="region of interest" description="Disordered" evidence="2">
    <location>
        <begin position="167"/>
        <end position="186"/>
    </location>
</feature>
<evidence type="ECO:0000256" key="1">
    <source>
        <dbReference type="ARBA" id="ARBA00006405"/>
    </source>
</evidence>
<protein>
    <submittedName>
        <fullName evidence="4">LANO_0A01310g1_1</fullName>
    </submittedName>
</protein>
<gene>
    <name evidence="4" type="ORF">LANO_0A01310G</name>
</gene>
<keyword evidence="5" id="KW-1185">Reference proteome</keyword>